<dbReference type="Gene3D" id="3.30.70.270">
    <property type="match status" value="1"/>
</dbReference>
<proteinExistence type="predicted"/>
<organism evidence="1 2">
    <name type="scientific">Dibothriocephalus latus</name>
    <name type="common">Fish tapeworm</name>
    <name type="synonym">Diphyllobothrium latum</name>
    <dbReference type="NCBI Taxonomy" id="60516"/>
    <lineage>
        <taxon>Eukaryota</taxon>
        <taxon>Metazoa</taxon>
        <taxon>Spiralia</taxon>
        <taxon>Lophotrochozoa</taxon>
        <taxon>Platyhelminthes</taxon>
        <taxon>Cestoda</taxon>
        <taxon>Eucestoda</taxon>
        <taxon>Diphyllobothriidea</taxon>
        <taxon>Diphyllobothriidae</taxon>
        <taxon>Dibothriocephalus</taxon>
    </lineage>
</organism>
<dbReference type="EMBL" id="UYRU01057891">
    <property type="protein sequence ID" value="VDN13974.1"/>
    <property type="molecule type" value="Genomic_DNA"/>
</dbReference>
<dbReference type="OrthoDB" id="6263434at2759"/>
<evidence type="ECO:0008006" key="3">
    <source>
        <dbReference type="Google" id="ProtNLM"/>
    </source>
</evidence>
<protein>
    <recommendedName>
        <fullName evidence="3">Reverse transcriptase domain-containing protein</fullName>
    </recommendedName>
</protein>
<accession>A0A3P7LB70</accession>
<dbReference type="InterPro" id="IPR043502">
    <property type="entry name" value="DNA/RNA_pol_sf"/>
</dbReference>
<gene>
    <name evidence="1" type="ORF">DILT_LOCUS9805</name>
</gene>
<dbReference type="Proteomes" id="UP000281553">
    <property type="component" value="Unassembled WGS sequence"/>
</dbReference>
<evidence type="ECO:0000313" key="1">
    <source>
        <dbReference type="EMBL" id="VDN13974.1"/>
    </source>
</evidence>
<evidence type="ECO:0000313" key="2">
    <source>
        <dbReference type="Proteomes" id="UP000281553"/>
    </source>
</evidence>
<dbReference type="SUPFAM" id="SSF56672">
    <property type="entry name" value="DNA/RNA polymerases"/>
    <property type="match status" value="1"/>
</dbReference>
<sequence length="95" mass="10866">MSVNLFQAIMDTMLANLPRTVAYLDDILVVNRELIQGIDTTMENLDDHGPQINVEKSKLLRKEIHDLRFVIGEAGRSADPEKVAAWIYETRRQTI</sequence>
<reference evidence="1 2" key="1">
    <citation type="submission" date="2018-11" db="EMBL/GenBank/DDBJ databases">
        <authorList>
            <consortium name="Pathogen Informatics"/>
        </authorList>
    </citation>
    <scope>NUCLEOTIDE SEQUENCE [LARGE SCALE GENOMIC DNA]</scope>
</reference>
<dbReference type="InterPro" id="IPR043128">
    <property type="entry name" value="Rev_trsase/Diguanyl_cyclase"/>
</dbReference>
<name>A0A3P7LB70_DIBLA</name>
<keyword evidence="2" id="KW-1185">Reference proteome</keyword>
<dbReference type="AlphaFoldDB" id="A0A3P7LB70"/>